<evidence type="ECO:0000313" key="1">
    <source>
        <dbReference type="EMBL" id="KRX04264.1"/>
    </source>
</evidence>
<comment type="caution">
    <text evidence="1">The sequence shown here is derived from an EMBL/GenBank/DDBJ whole genome shotgun (WGS) entry which is preliminary data.</text>
</comment>
<dbReference type="Proteomes" id="UP000054937">
    <property type="component" value="Unassembled WGS sequence"/>
</dbReference>
<gene>
    <name evidence="1" type="ORF">PPERSA_11388</name>
</gene>
<dbReference type="AlphaFoldDB" id="A0A0V0QQG8"/>
<dbReference type="InParanoid" id="A0A0V0QQG8"/>
<keyword evidence="2" id="KW-1185">Reference proteome</keyword>
<protein>
    <submittedName>
        <fullName evidence="1">Uncharacterized protein</fullName>
    </submittedName>
</protein>
<organism evidence="1 2">
    <name type="scientific">Pseudocohnilembus persalinus</name>
    <name type="common">Ciliate</name>
    <dbReference type="NCBI Taxonomy" id="266149"/>
    <lineage>
        <taxon>Eukaryota</taxon>
        <taxon>Sar</taxon>
        <taxon>Alveolata</taxon>
        <taxon>Ciliophora</taxon>
        <taxon>Intramacronucleata</taxon>
        <taxon>Oligohymenophorea</taxon>
        <taxon>Scuticociliatia</taxon>
        <taxon>Philasterida</taxon>
        <taxon>Pseudocohnilembidae</taxon>
        <taxon>Pseudocohnilembus</taxon>
    </lineage>
</organism>
<accession>A0A0V0QQG8</accession>
<name>A0A0V0QQG8_PSEPJ</name>
<evidence type="ECO:0000313" key="2">
    <source>
        <dbReference type="Proteomes" id="UP000054937"/>
    </source>
</evidence>
<sequence>MSFDKMQGGGSYTPSNNYVKSRFSYNTKNTQSIEAPEYLLGSREGIEQISKFHQQGLKRDIGMRLGNSYEAPDSFKTDYGIISDKTYDNPHLKKSEQLQKYIRQGPRKSNSMFSQVQKNCILGGNVKNIQTFNITDNSREKTKLQRQKTQPVIVIDKVALNVLKTTLVILQKKMML</sequence>
<proteinExistence type="predicted"/>
<reference evidence="1 2" key="1">
    <citation type="journal article" date="2015" name="Sci. Rep.">
        <title>Genome of the facultative scuticociliatosis pathogen Pseudocohnilembus persalinus provides insight into its virulence through horizontal gene transfer.</title>
        <authorList>
            <person name="Xiong J."/>
            <person name="Wang G."/>
            <person name="Cheng J."/>
            <person name="Tian M."/>
            <person name="Pan X."/>
            <person name="Warren A."/>
            <person name="Jiang C."/>
            <person name="Yuan D."/>
            <person name="Miao W."/>
        </authorList>
    </citation>
    <scope>NUCLEOTIDE SEQUENCE [LARGE SCALE GENOMIC DNA]</scope>
    <source>
        <strain evidence="1">36N120E</strain>
    </source>
</reference>
<dbReference type="EMBL" id="LDAU01000120">
    <property type="protein sequence ID" value="KRX04264.1"/>
    <property type="molecule type" value="Genomic_DNA"/>
</dbReference>